<dbReference type="CDD" id="cd00090">
    <property type="entry name" value="HTH_ARSR"/>
    <property type="match status" value="1"/>
</dbReference>
<dbReference type="GO" id="GO:0003700">
    <property type="term" value="F:DNA-binding transcription factor activity"/>
    <property type="evidence" value="ECO:0007669"/>
    <property type="project" value="InterPro"/>
</dbReference>
<dbReference type="InterPro" id="IPR011991">
    <property type="entry name" value="ArsR-like_HTH"/>
</dbReference>
<evidence type="ECO:0000256" key="2">
    <source>
        <dbReference type="ARBA" id="ARBA00023125"/>
    </source>
</evidence>
<accession>A0A9X4AMI5</accession>
<dbReference type="Pfam" id="PF01022">
    <property type="entry name" value="HTH_5"/>
    <property type="match status" value="1"/>
</dbReference>
<evidence type="ECO:0000256" key="3">
    <source>
        <dbReference type="ARBA" id="ARBA00023163"/>
    </source>
</evidence>
<dbReference type="InterPro" id="IPR036388">
    <property type="entry name" value="WH-like_DNA-bd_sf"/>
</dbReference>
<evidence type="ECO:0000256" key="1">
    <source>
        <dbReference type="ARBA" id="ARBA00023015"/>
    </source>
</evidence>
<dbReference type="PROSITE" id="PS50987">
    <property type="entry name" value="HTH_ARSR_2"/>
    <property type="match status" value="1"/>
</dbReference>
<dbReference type="InterPro" id="IPR051011">
    <property type="entry name" value="Metal_resp_trans_reg"/>
</dbReference>
<evidence type="ECO:0000313" key="5">
    <source>
        <dbReference type="EMBL" id="MDC3425336.1"/>
    </source>
</evidence>
<dbReference type="AlphaFoldDB" id="A0A9X4AMI5"/>
<dbReference type="GO" id="GO:0003677">
    <property type="term" value="F:DNA binding"/>
    <property type="evidence" value="ECO:0007669"/>
    <property type="project" value="UniProtKB-KW"/>
</dbReference>
<comment type="caution">
    <text evidence="5">The sequence shown here is derived from an EMBL/GenBank/DDBJ whole genome shotgun (WGS) entry which is preliminary data.</text>
</comment>
<dbReference type="NCBIfam" id="NF033788">
    <property type="entry name" value="HTH_metalloreg"/>
    <property type="match status" value="1"/>
</dbReference>
<name>A0A9X4AMI5_9BACI</name>
<keyword evidence="3" id="KW-0804">Transcription</keyword>
<organism evidence="5 6">
    <name type="scientific">Terrihalobacillus insolitus</name>
    <dbReference type="NCBI Taxonomy" id="2950438"/>
    <lineage>
        <taxon>Bacteria</taxon>
        <taxon>Bacillati</taxon>
        <taxon>Bacillota</taxon>
        <taxon>Bacilli</taxon>
        <taxon>Bacillales</taxon>
        <taxon>Bacillaceae</taxon>
        <taxon>Terrihalobacillus</taxon>
    </lineage>
</organism>
<reference evidence="5" key="1">
    <citation type="submission" date="2022-06" db="EMBL/GenBank/DDBJ databases">
        <title>Aquibacillus sp. a new bacterium isolated from soil saline samples.</title>
        <authorList>
            <person name="Galisteo C."/>
            <person name="De La Haba R."/>
            <person name="Sanchez-Porro C."/>
            <person name="Ventosa A."/>
        </authorList>
    </citation>
    <scope>NUCLEOTIDE SEQUENCE</scope>
    <source>
        <strain evidence="5">3ASR75-11</strain>
    </source>
</reference>
<dbReference type="PANTHER" id="PTHR43132">
    <property type="entry name" value="ARSENICAL RESISTANCE OPERON REPRESSOR ARSR-RELATED"/>
    <property type="match status" value="1"/>
</dbReference>
<dbReference type="Gene3D" id="1.10.10.10">
    <property type="entry name" value="Winged helix-like DNA-binding domain superfamily/Winged helix DNA-binding domain"/>
    <property type="match status" value="1"/>
</dbReference>
<dbReference type="SUPFAM" id="SSF46785">
    <property type="entry name" value="Winged helix' DNA-binding domain"/>
    <property type="match status" value="1"/>
</dbReference>
<keyword evidence="1" id="KW-0805">Transcription regulation</keyword>
<sequence>MNSSVEIDFEQVQNELISKFFHGLSNPVRLQIALSLMNNEKNVGELVDELGMKQSQISNQLACLKTCGFVTSRKEGKFVYYKVTDPRVQEMIHLVQSVVADNANLISSCVRV</sequence>
<evidence type="ECO:0000313" key="6">
    <source>
        <dbReference type="Proteomes" id="UP001145050"/>
    </source>
</evidence>
<dbReference type="SMART" id="SM00418">
    <property type="entry name" value="HTH_ARSR"/>
    <property type="match status" value="1"/>
</dbReference>
<feature type="domain" description="HTH arsR-type" evidence="4">
    <location>
        <begin position="9"/>
        <end position="103"/>
    </location>
</feature>
<keyword evidence="6" id="KW-1185">Reference proteome</keyword>
<dbReference type="RefSeq" id="WP_272437141.1">
    <property type="nucleotide sequence ID" value="NZ_JAMQKB010000013.1"/>
</dbReference>
<dbReference type="EMBL" id="JAMQKB010000013">
    <property type="protein sequence ID" value="MDC3425336.1"/>
    <property type="molecule type" value="Genomic_DNA"/>
</dbReference>
<dbReference type="InterPro" id="IPR036390">
    <property type="entry name" value="WH_DNA-bd_sf"/>
</dbReference>
<protein>
    <submittedName>
        <fullName evidence="5">Metalloregulator ArsR/SmtB family transcription factor</fullName>
    </submittedName>
</protein>
<proteinExistence type="predicted"/>
<keyword evidence="2" id="KW-0238">DNA-binding</keyword>
<gene>
    <name evidence="5" type="ORF">NC797_12575</name>
</gene>
<dbReference type="Proteomes" id="UP001145050">
    <property type="component" value="Unassembled WGS sequence"/>
</dbReference>
<evidence type="ECO:0000259" key="4">
    <source>
        <dbReference type="PROSITE" id="PS50987"/>
    </source>
</evidence>
<dbReference type="InterPro" id="IPR001845">
    <property type="entry name" value="HTH_ArsR_DNA-bd_dom"/>
</dbReference>
<dbReference type="PANTHER" id="PTHR43132:SF6">
    <property type="entry name" value="HTH-TYPE TRANSCRIPTIONAL REPRESSOR CZRA"/>
    <property type="match status" value="1"/>
</dbReference>
<dbReference type="PRINTS" id="PR00778">
    <property type="entry name" value="HTHARSR"/>
</dbReference>